<sequence>MSPHRPRQEHAGDKCRKSTLLSYFGALAESAAPTLRHFGVDGGAGAKASTAESTSDTALRPGARASGAAGGPATGTSAHRDAGVLASADLASGRGRVRDAGKPTRNEHRPEQSNLRKRSAEKPKEKAAGGKGQLKQDLLQGVRDKEHSCSTAPAPSSGLLDGEDPSAYPTFTSHHRPFLSDQPPHELPAGAGAATLLAVPSGYSASPRPSSAPAGSWSSASASAALAAPDEAGGSVHVLGALRGRSVGLYTGGTPLPLAVEERFLPAESRPASAQAAPAAP</sequence>
<gene>
    <name evidence="2" type="ORF">KUF71_008482</name>
</gene>
<dbReference type="Proteomes" id="UP001219518">
    <property type="component" value="Unassembled WGS sequence"/>
</dbReference>
<evidence type="ECO:0000256" key="1">
    <source>
        <dbReference type="SAM" id="MobiDB-lite"/>
    </source>
</evidence>
<reference evidence="2" key="1">
    <citation type="submission" date="2021-07" db="EMBL/GenBank/DDBJ databases">
        <authorList>
            <person name="Catto M.A."/>
            <person name="Jacobson A."/>
            <person name="Kennedy G."/>
            <person name="Labadie P."/>
            <person name="Hunt B.G."/>
            <person name="Srinivasan R."/>
        </authorList>
    </citation>
    <scope>NUCLEOTIDE SEQUENCE</scope>
    <source>
        <strain evidence="2">PL_HMW_Pooled</strain>
        <tissue evidence="2">Head</tissue>
    </source>
</reference>
<feature type="compositionally biased region" description="Low complexity" evidence="1">
    <location>
        <begin position="189"/>
        <end position="230"/>
    </location>
</feature>
<protein>
    <submittedName>
        <fullName evidence="2">UPF0280 protein</fullName>
    </submittedName>
</protein>
<feature type="region of interest" description="Disordered" evidence="1">
    <location>
        <begin position="36"/>
        <end position="230"/>
    </location>
</feature>
<feature type="non-terminal residue" evidence="2">
    <location>
        <position position="1"/>
    </location>
</feature>
<evidence type="ECO:0000313" key="2">
    <source>
        <dbReference type="EMBL" id="KAK3919355.1"/>
    </source>
</evidence>
<dbReference type="EMBL" id="JAHWGI010000979">
    <property type="protein sequence ID" value="KAK3919355.1"/>
    <property type="molecule type" value="Genomic_DNA"/>
</dbReference>
<feature type="compositionally biased region" description="Basic and acidic residues" evidence="1">
    <location>
        <begin position="118"/>
        <end position="128"/>
    </location>
</feature>
<keyword evidence="3" id="KW-1185">Reference proteome</keyword>
<dbReference type="AlphaFoldDB" id="A0AAE1LH88"/>
<name>A0AAE1LH88_9NEOP</name>
<accession>A0AAE1LH88</accession>
<proteinExistence type="predicted"/>
<comment type="caution">
    <text evidence="2">The sequence shown here is derived from an EMBL/GenBank/DDBJ whole genome shotgun (WGS) entry which is preliminary data.</text>
</comment>
<reference evidence="2" key="2">
    <citation type="journal article" date="2023" name="BMC Genomics">
        <title>Pest status, molecular evolution, and epigenetic factors derived from the genome assembly of Frankliniella fusca, a thysanopteran phytovirus vector.</title>
        <authorList>
            <person name="Catto M.A."/>
            <person name="Labadie P.E."/>
            <person name="Jacobson A.L."/>
            <person name="Kennedy G.G."/>
            <person name="Srinivasan R."/>
            <person name="Hunt B.G."/>
        </authorList>
    </citation>
    <scope>NUCLEOTIDE SEQUENCE</scope>
    <source>
        <strain evidence="2">PL_HMW_Pooled</strain>
    </source>
</reference>
<organism evidence="2 3">
    <name type="scientific">Frankliniella fusca</name>
    <dbReference type="NCBI Taxonomy" id="407009"/>
    <lineage>
        <taxon>Eukaryota</taxon>
        <taxon>Metazoa</taxon>
        <taxon>Ecdysozoa</taxon>
        <taxon>Arthropoda</taxon>
        <taxon>Hexapoda</taxon>
        <taxon>Insecta</taxon>
        <taxon>Pterygota</taxon>
        <taxon>Neoptera</taxon>
        <taxon>Paraneoptera</taxon>
        <taxon>Thysanoptera</taxon>
        <taxon>Terebrantia</taxon>
        <taxon>Thripoidea</taxon>
        <taxon>Thripidae</taxon>
        <taxon>Frankliniella</taxon>
    </lineage>
</organism>
<feature type="compositionally biased region" description="Basic and acidic residues" evidence="1">
    <location>
        <begin position="96"/>
        <end position="111"/>
    </location>
</feature>
<evidence type="ECO:0000313" key="3">
    <source>
        <dbReference type="Proteomes" id="UP001219518"/>
    </source>
</evidence>